<comment type="function">
    <text evidence="4">Involved in chemotaxis. Part of a chemotaxis signal transduction system that modulates chemotaxis in response to various stimuli. Catalyzes the demethylation of specific methylglutamate residues introduced into the chemoreceptors (methyl-accepting chemotaxis proteins or MCP) by CheR. Also mediates the irreversible deamidation of specific glutamine residues to glutamic acid.</text>
</comment>
<dbReference type="PANTHER" id="PTHR42872:SF3">
    <property type="entry name" value="PROTEIN-GLUTAMATE METHYLESTERASE_PROTEIN-GLUTAMINE GLUTAMINASE 1"/>
    <property type="match status" value="1"/>
</dbReference>
<accession>A0A9E7ZHR1</accession>
<keyword evidence="4" id="KW-0963">Cytoplasm</keyword>
<dbReference type="SUPFAM" id="SSF52172">
    <property type="entry name" value="CheY-like"/>
    <property type="match status" value="1"/>
</dbReference>
<dbReference type="SUPFAM" id="SSF52738">
    <property type="entry name" value="Methylesterase CheB, C-terminal domain"/>
    <property type="match status" value="1"/>
</dbReference>
<evidence type="ECO:0000313" key="9">
    <source>
        <dbReference type="EMBL" id="UZF85088.1"/>
    </source>
</evidence>
<dbReference type="GO" id="GO:0032259">
    <property type="term" value="P:methylation"/>
    <property type="evidence" value="ECO:0007669"/>
    <property type="project" value="UniProtKB-KW"/>
</dbReference>
<feature type="active site" evidence="4 5">
    <location>
        <position position="186"/>
    </location>
</feature>
<protein>
    <recommendedName>
        <fullName evidence="4">Protein-glutamate methylesterase/protein-glutamine glutaminase</fullName>
        <ecNumber evidence="4">3.1.1.61</ecNumber>
        <ecNumber evidence="4">3.5.1.44</ecNumber>
    </recommendedName>
</protein>
<dbReference type="PROSITE" id="PS50110">
    <property type="entry name" value="RESPONSE_REGULATORY"/>
    <property type="match status" value="1"/>
</dbReference>
<feature type="modified residue" description="4-aspartylphosphate" evidence="4 6">
    <location>
        <position position="68"/>
    </location>
</feature>
<dbReference type="NCBIfam" id="NF001965">
    <property type="entry name" value="PRK00742.1"/>
    <property type="match status" value="1"/>
</dbReference>
<feature type="active site" evidence="4 5">
    <location>
        <position position="214"/>
    </location>
</feature>
<organism evidence="9">
    <name type="scientific">Bosea sp. NBC_00436</name>
    <dbReference type="NCBI Taxonomy" id="2969620"/>
    <lineage>
        <taxon>Bacteria</taxon>
        <taxon>Pseudomonadati</taxon>
        <taxon>Pseudomonadota</taxon>
        <taxon>Alphaproteobacteria</taxon>
        <taxon>Hyphomicrobiales</taxon>
        <taxon>Boseaceae</taxon>
        <taxon>Bosea</taxon>
    </lineage>
</organism>
<comment type="catalytic activity">
    <reaction evidence="4">
        <text>L-glutaminyl-[protein] + H2O = L-glutamyl-[protein] + NH4(+)</text>
        <dbReference type="Rhea" id="RHEA:16441"/>
        <dbReference type="Rhea" id="RHEA-COMP:10207"/>
        <dbReference type="Rhea" id="RHEA-COMP:10208"/>
        <dbReference type="ChEBI" id="CHEBI:15377"/>
        <dbReference type="ChEBI" id="CHEBI:28938"/>
        <dbReference type="ChEBI" id="CHEBI:29973"/>
        <dbReference type="ChEBI" id="CHEBI:30011"/>
        <dbReference type="EC" id="3.5.1.44"/>
    </reaction>
</comment>
<evidence type="ECO:0000256" key="4">
    <source>
        <dbReference type="HAMAP-Rule" id="MF_00099"/>
    </source>
</evidence>
<dbReference type="EC" id="3.1.1.61" evidence="4"/>
<dbReference type="InterPro" id="IPR001789">
    <property type="entry name" value="Sig_transdc_resp-reg_receiver"/>
</dbReference>
<comment type="subcellular location">
    <subcellularLocation>
        <location evidence="4">Cytoplasm</location>
    </subcellularLocation>
</comment>
<evidence type="ECO:0000256" key="1">
    <source>
        <dbReference type="ARBA" id="ARBA00022500"/>
    </source>
</evidence>
<dbReference type="HAMAP" id="MF_00099">
    <property type="entry name" value="CheB_chemtxs"/>
    <property type="match status" value="1"/>
</dbReference>
<dbReference type="PANTHER" id="PTHR42872">
    <property type="entry name" value="PROTEIN-GLUTAMATE METHYLESTERASE/PROTEIN-GLUTAMINE GLUTAMINASE"/>
    <property type="match status" value="1"/>
</dbReference>
<dbReference type="GO" id="GO:0005737">
    <property type="term" value="C:cytoplasm"/>
    <property type="evidence" value="ECO:0007669"/>
    <property type="project" value="UniProtKB-SubCell"/>
</dbReference>
<evidence type="ECO:0000256" key="2">
    <source>
        <dbReference type="ARBA" id="ARBA00022801"/>
    </source>
</evidence>
<dbReference type="InterPro" id="IPR035909">
    <property type="entry name" value="CheB_C"/>
</dbReference>
<keyword evidence="4 6" id="KW-0597">Phosphoprotein</keyword>
<dbReference type="AlphaFoldDB" id="A0A9E7ZHR1"/>
<dbReference type="Pfam" id="PF01339">
    <property type="entry name" value="CheB_methylest"/>
    <property type="match status" value="1"/>
</dbReference>
<keyword evidence="1 4" id="KW-0145">Chemotaxis</keyword>
<dbReference type="CDD" id="cd16432">
    <property type="entry name" value="CheB_Rec"/>
    <property type="match status" value="1"/>
</dbReference>
<dbReference type="PIRSF" id="PIRSF000876">
    <property type="entry name" value="RR_chemtxs_CheB"/>
    <property type="match status" value="1"/>
</dbReference>
<dbReference type="GO" id="GO:0008168">
    <property type="term" value="F:methyltransferase activity"/>
    <property type="evidence" value="ECO:0007669"/>
    <property type="project" value="UniProtKB-KW"/>
</dbReference>
<dbReference type="EC" id="3.5.1.44" evidence="4"/>
<evidence type="ECO:0000256" key="5">
    <source>
        <dbReference type="PROSITE-ProRule" id="PRU00050"/>
    </source>
</evidence>
<keyword evidence="9" id="KW-0489">Methyltransferase</keyword>
<keyword evidence="2 4" id="KW-0378">Hydrolase</keyword>
<evidence type="ECO:0000256" key="6">
    <source>
        <dbReference type="PROSITE-ProRule" id="PRU00169"/>
    </source>
</evidence>
<dbReference type="PROSITE" id="PS50122">
    <property type="entry name" value="CHEB"/>
    <property type="match status" value="1"/>
</dbReference>
<gene>
    <name evidence="4 9" type="primary">cheB</name>
    <name evidence="9" type="ORF">NWE54_14730</name>
</gene>
<dbReference type="EMBL" id="CP102774">
    <property type="protein sequence ID" value="UZF85088.1"/>
    <property type="molecule type" value="Genomic_DNA"/>
</dbReference>
<evidence type="ECO:0000256" key="3">
    <source>
        <dbReference type="ARBA" id="ARBA00048267"/>
    </source>
</evidence>
<feature type="domain" description="CheB-type methylesterase" evidence="8">
    <location>
        <begin position="172"/>
        <end position="368"/>
    </location>
</feature>
<evidence type="ECO:0000259" key="7">
    <source>
        <dbReference type="PROSITE" id="PS50110"/>
    </source>
</evidence>
<dbReference type="SMART" id="SM00448">
    <property type="entry name" value="REC"/>
    <property type="match status" value="1"/>
</dbReference>
<proteinExistence type="inferred from homology"/>
<dbReference type="CDD" id="cd17541">
    <property type="entry name" value="REC_CheB-like"/>
    <property type="match status" value="1"/>
</dbReference>
<feature type="domain" description="Response regulatory" evidence="7">
    <location>
        <begin position="17"/>
        <end position="135"/>
    </location>
</feature>
<comment type="catalytic activity">
    <reaction evidence="3 4">
        <text>[protein]-L-glutamate 5-O-methyl ester + H2O = L-glutamyl-[protein] + methanol + H(+)</text>
        <dbReference type="Rhea" id="RHEA:23236"/>
        <dbReference type="Rhea" id="RHEA-COMP:10208"/>
        <dbReference type="Rhea" id="RHEA-COMP:10311"/>
        <dbReference type="ChEBI" id="CHEBI:15377"/>
        <dbReference type="ChEBI" id="CHEBI:15378"/>
        <dbReference type="ChEBI" id="CHEBI:17790"/>
        <dbReference type="ChEBI" id="CHEBI:29973"/>
        <dbReference type="ChEBI" id="CHEBI:82795"/>
        <dbReference type="EC" id="3.1.1.61"/>
    </reaction>
</comment>
<comment type="domain">
    <text evidence="4">Contains a C-terminal catalytic domain, and an N-terminal region which modulates catalytic activity.</text>
</comment>
<dbReference type="GO" id="GO:0006935">
    <property type="term" value="P:chemotaxis"/>
    <property type="evidence" value="ECO:0007669"/>
    <property type="project" value="UniProtKB-UniRule"/>
</dbReference>
<reference evidence="9" key="1">
    <citation type="submission" date="2022-08" db="EMBL/GenBank/DDBJ databases">
        <title>Complete Genome Sequences of 2 Bosea sp. soil isolates.</title>
        <authorList>
            <person name="Alvarez Arevalo M."/>
            <person name="Sterndorff E.B."/>
            <person name="Faurdal D."/>
            <person name="Joergensen T.S."/>
            <person name="Weber T."/>
        </authorList>
    </citation>
    <scope>NUCLEOTIDE SEQUENCE</scope>
    <source>
        <strain evidence="9">NBC_00436</strain>
    </source>
</reference>
<dbReference type="GO" id="GO:0050568">
    <property type="term" value="F:protein-glutamine glutaminase activity"/>
    <property type="evidence" value="ECO:0007669"/>
    <property type="project" value="UniProtKB-UniRule"/>
</dbReference>
<name>A0A9E7ZHR1_9HYPH</name>
<keyword evidence="9" id="KW-0808">Transferase</keyword>
<dbReference type="InterPro" id="IPR000673">
    <property type="entry name" value="Sig_transdc_resp-reg_Me-estase"/>
</dbReference>
<evidence type="ECO:0000259" key="8">
    <source>
        <dbReference type="PROSITE" id="PS50122"/>
    </source>
</evidence>
<dbReference type="GO" id="GO:0000156">
    <property type="term" value="F:phosphorelay response regulator activity"/>
    <property type="evidence" value="ECO:0007669"/>
    <property type="project" value="InterPro"/>
</dbReference>
<dbReference type="GO" id="GO:0008984">
    <property type="term" value="F:protein-glutamate methylesterase activity"/>
    <property type="evidence" value="ECO:0007669"/>
    <property type="project" value="UniProtKB-UniRule"/>
</dbReference>
<dbReference type="Gene3D" id="3.40.50.2300">
    <property type="match status" value="1"/>
</dbReference>
<feature type="active site" evidence="4 5">
    <location>
        <position position="310"/>
    </location>
</feature>
<dbReference type="InterPro" id="IPR011006">
    <property type="entry name" value="CheY-like_superfamily"/>
</dbReference>
<comment type="PTM">
    <text evidence="4">Phosphorylated by CheA. Phosphorylation of the N-terminal regulatory domain activates the methylesterase activity.</text>
</comment>
<dbReference type="Gene3D" id="3.40.50.180">
    <property type="entry name" value="Methylesterase CheB, C-terminal domain"/>
    <property type="match status" value="1"/>
</dbReference>
<sequence>MLSPRANPAGPSSRHKTVVIADDSVVVRGLFARWLGEAGNFHVVAVAGDGETAVAHATRFKPDVMVLDLDMPGVDGATALPQILKESPNTGILLAATLNERNTRLALECMTRGAMDVVSKPDSRSGMTLSLDFRSEFLLKLGNIVQTPIKPGSLPPEIDTDLPHAGPVNLRPLVSVMPRYLVIGASTGGPRAVAKVLFDIGEGLNDLTTVIVQHMPPLFTASFAEQVSSHIGVPAREPFDGERLMRGTVYIAPGGRHLGIDRRLGHIVARIGDEPPVNFCRPAVDVLFSDAARHLGPAALGLVLTGMGSDGTDGAGALRKAGAAVIAQDEPSSTIWGMPGSVVRARHASTVIALDEIGASIRCLVRGVQPV</sequence>
<dbReference type="InterPro" id="IPR008248">
    <property type="entry name" value="CheB-like"/>
</dbReference>
<dbReference type="Pfam" id="PF00072">
    <property type="entry name" value="Response_reg"/>
    <property type="match status" value="1"/>
</dbReference>
<comment type="similarity">
    <text evidence="4">Belongs to the CheB family.</text>
</comment>